<evidence type="ECO:0000256" key="7">
    <source>
        <dbReference type="RuleBase" id="RU000461"/>
    </source>
</evidence>
<keyword evidence="4 7" id="KW-0560">Oxidoreductase</keyword>
<dbReference type="PRINTS" id="PR00385">
    <property type="entry name" value="P450"/>
</dbReference>
<comment type="similarity">
    <text evidence="1 7">Belongs to the cytochrome P450 family.</text>
</comment>
<dbReference type="GO" id="GO:0004497">
    <property type="term" value="F:monooxygenase activity"/>
    <property type="evidence" value="ECO:0007669"/>
    <property type="project" value="UniProtKB-KW"/>
</dbReference>
<dbReference type="InterPro" id="IPR036396">
    <property type="entry name" value="Cyt_P450_sf"/>
</dbReference>
<dbReference type="PANTHER" id="PTHR46696:SF1">
    <property type="entry name" value="CYTOCHROME P450 YJIB-RELATED"/>
    <property type="match status" value="1"/>
</dbReference>
<dbReference type="PANTHER" id="PTHR46696">
    <property type="entry name" value="P450, PUTATIVE (EUROFUNG)-RELATED"/>
    <property type="match status" value="1"/>
</dbReference>
<gene>
    <name evidence="9" type="ORF">G5C65_15605</name>
</gene>
<proteinExistence type="inferred from homology"/>
<protein>
    <submittedName>
        <fullName evidence="9">Cytochrome P450</fullName>
    </submittedName>
</protein>
<dbReference type="PROSITE" id="PS00086">
    <property type="entry name" value="CYTOCHROME_P450"/>
    <property type="match status" value="1"/>
</dbReference>
<evidence type="ECO:0000256" key="4">
    <source>
        <dbReference type="ARBA" id="ARBA00023002"/>
    </source>
</evidence>
<dbReference type="Pfam" id="PF00067">
    <property type="entry name" value="p450"/>
    <property type="match status" value="1"/>
</dbReference>
<dbReference type="AlphaFoldDB" id="A0A6G4WWU5"/>
<sequence>MTETATPGAEAPAYPSDRTCPYRLPEQYNSLRGEGDSLRRVTLYDGRQAWVVTRLETARTLLADPRLSSDRKRDEFPALSPRFRAAARDGSPSFLGMDPPEHGRHRRMAIKEFTVRRVRAMRPDIEDIVHGLLDDMVDAGPPADLVTRFSLPIPTLVICRLLGVPYADHDYFQDASMRFFQAQAEEGARAASRELDRYLGGLLDSARREPGEGLVGTLAAEYLEPGTATREELVATARLLLVAGHETTASMTSLSVITLLDHPEQLAALRADPSLMPGAVEELLRLLSIADAASGRYATDDIEIDGHVIRAGEGVLVTSSLANRDGAAFPEPDAFDIRRDARHHLAFGYGVHQCLGQNLARLELEVALTALFARLPDLRLAVPAEQLKLRPGNTIQGVNELPVTW</sequence>
<dbReference type="PRINTS" id="PR00359">
    <property type="entry name" value="BP450"/>
</dbReference>
<dbReference type="CDD" id="cd11030">
    <property type="entry name" value="CYP105-like"/>
    <property type="match status" value="1"/>
</dbReference>
<dbReference type="EMBL" id="JAAKZZ010000138">
    <property type="protein sequence ID" value="NGO69756.1"/>
    <property type="molecule type" value="Genomic_DNA"/>
</dbReference>
<evidence type="ECO:0000256" key="2">
    <source>
        <dbReference type="ARBA" id="ARBA00022617"/>
    </source>
</evidence>
<organism evidence="9 10">
    <name type="scientific">Streptomyces boncukensis</name>
    <dbReference type="NCBI Taxonomy" id="2711219"/>
    <lineage>
        <taxon>Bacteria</taxon>
        <taxon>Bacillati</taxon>
        <taxon>Actinomycetota</taxon>
        <taxon>Actinomycetes</taxon>
        <taxon>Kitasatosporales</taxon>
        <taxon>Streptomycetaceae</taxon>
        <taxon>Streptomyces</taxon>
    </lineage>
</organism>
<dbReference type="Gene3D" id="1.10.630.10">
    <property type="entry name" value="Cytochrome P450"/>
    <property type="match status" value="1"/>
</dbReference>
<keyword evidence="6 7" id="KW-0503">Monooxygenase</keyword>
<dbReference type="SUPFAM" id="SSF48264">
    <property type="entry name" value="Cytochrome P450"/>
    <property type="match status" value="1"/>
</dbReference>
<dbReference type="GO" id="GO:0005506">
    <property type="term" value="F:iron ion binding"/>
    <property type="evidence" value="ECO:0007669"/>
    <property type="project" value="InterPro"/>
</dbReference>
<evidence type="ECO:0000256" key="3">
    <source>
        <dbReference type="ARBA" id="ARBA00022723"/>
    </source>
</evidence>
<accession>A0A6G4WWU5</accession>
<dbReference type="RefSeq" id="WP_165299440.1">
    <property type="nucleotide sequence ID" value="NZ_JAAKZZ010000138.1"/>
</dbReference>
<evidence type="ECO:0000256" key="1">
    <source>
        <dbReference type="ARBA" id="ARBA00010617"/>
    </source>
</evidence>
<keyword evidence="10" id="KW-1185">Reference proteome</keyword>
<dbReference type="InterPro" id="IPR001128">
    <property type="entry name" value="Cyt_P450"/>
</dbReference>
<dbReference type="GO" id="GO:0020037">
    <property type="term" value="F:heme binding"/>
    <property type="evidence" value="ECO:0007669"/>
    <property type="project" value="InterPro"/>
</dbReference>
<feature type="compositionally biased region" description="Low complexity" evidence="8">
    <location>
        <begin position="1"/>
        <end position="13"/>
    </location>
</feature>
<dbReference type="FunFam" id="1.10.630.10:FF:000018">
    <property type="entry name" value="Cytochrome P450 monooxygenase"/>
    <property type="match status" value="1"/>
</dbReference>
<feature type="region of interest" description="Disordered" evidence="8">
    <location>
        <begin position="1"/>
        <end position="20"/>
    </location>
</feature>
<reference evidence="9 10" key="1">
    <citation type="submission" date="2020-02" db="EMBL/GenBank/DDBJ databases">
        <title>Whole-genome analyses of novel actinobacteria.</title>
        <authorList>
            <person name="Sahin N."/>
            <person name="Tatar D."/>
        </authorList>
    </citation>
    <scope>NUCLEOTIDE SEQUENCE [LARGE SCALE GENOMIC DNA]</scope>
    <source>
        <strain evidence="9 10">SB3404</strain>
    </source>
</reference>
<evidence type="ECO:0000256" key="6">
    <source>
        <dbReference type="ARBA" id="ARBA00023033"/>
    </source>
</evidence>
<keyword evidence="2 7" id="KW-0349">Heme</keyword>
<keyword evidence="3 7" id="KW-0479">Metal-binding</keyword>
<comment type="caution">
    <text evidence="9">The sequence shown here is derived from an EMBL/GenBank/DDBJ whole genome shotgun (WGS) entry which is preliminary data.</text>
</comment>
<dbReference type="InterPro" id="IPR017972">
    <property type="entry name" value="Cyt_P450_CS"/>
</dbReference>
<name>A0A6G4WWU5_9ACTN</name>
<evidence type="ECO:0000256" key="8">
    <source>
        <dbReference type="SAM" id="MobiDB-lite"/>
    </source>
</evidence>
<evidence type="ECO:0000313" key="10">
    <source>
        <dbReference type="Proteomes" id="UP000477722"/>
    </source>
</evidence>
<dbReference type="InterPro" id="IPR002397">
    <property type="entry name" value="Cyt_P450_B"/>
</dbReference>
<evidence type="ECO:0000313" key="9">
    <source>
        <dbReference type="EMBL" id="NGO69756.1"/>
    </source>
</evidence>
<dbReference type="GO" id="GO:0016705">
    <property type="term" value="F:oxidoreductase activity, acting on paired donors, with incorporation or reduction of molecular oxygen"/>
    <property type="evidence" value="ECO:0007669"/>
    <property type="project" value="InterPro"/>
</dbReference>
<dbReference type="Proteomes" id="UP000477722">
    <property type="component" value="Unassembled WGS sequence"/>
</dbReference>
<keyword evidence="5 7" id="KW-0408">Iron</keyword>
<evidence type="ECO:0000256" key="5">
    <source>
        <dbReference type="ARBA" id="ARBA00023004"/>
    </source>
</evidence>